<reference evidence="2 3" key="1">
    <citation type="submission" date="2020-07" db="EMBL/GenBank/DDBJ databases">
        <title>Above-ground endophytic microbial communities from plants in different locations in the United States.</title>
        <authorList>
            <person name="Frank C."/>
        </authorList>
    </citation>
    <scope>NUCLEOTIDE SEQUENCE [LARGE SCALE GENOMIC DNA]</scope>
    <source>
        <strain evidence="2 3">WPL5_2</strain>
    </source>
</reference>
<dbReference type="Proteomes" id="UP000590225">
    <property type="component" value="Unassembled WGS sequence"/>
</dbReference>
<gene>
    <name evidence="2" type="ORF">FHW23_003333</name>
</gene>
<dbReference type="EMBL" id="JACGXP010000006">
    <property type="protein sequence ID" value="MBA8992046.1"/>
    <property type="molecule type" value="Genomic_DNA"/>
</dbReference>
<feature type="domain" description="ABC-three component systems C-terminal" evidence="1">
    <location>
        <begin position="266"/>
        <end position="395"/>
    </location>
</feature>
<sequence>MALVPNHDAARSALGYLHQVDWALVEMLENGPDRPDQMMMLEQFDDVSWQDDAGPTDLLQVKHHVGKRGNLGDKSVDVWKSIKVWLDDGGSRAVDGPTLRLVTTASCPPGSAMEALRIGSVREERRALELLDRSAAEAESEETEPARALWLEQPKDIRAGLVSRLSVLDGSIPIDQIGSRLRRSLWWVGLSEANLDLFVDQLRAWWHGLAVDLLLKRRPPVVAHEVRSRAGVLRDGYNLSSLPTSVARPSKDETAAIVDQHANHIFVRQLGWINVPTNLLERAIIDFWRTVEQTTVWVANHLVDLMELQEYRENLADQWDHSWDAMLRKLPPDATDAEKEDAGYDLWSQMRDRAGTYLRSNFQEPFFRNGILYELANLEDPAESHGWHPEFDSMLRQLTLERTK</sequence>
<name>A0AAW3TA80_9MICO</name>
<evidence type="ECO:0000259" key="1">
    <source>
        <dbReference type="Pfam" id="PF20283"/>
    </source>
</evidence>
<organism evidence="2 3">
    <name type="scientific">Curtobacterium pusillum</name>
    <dbReference type="NCBI Taxonomy" id="69373"/>
    <lineage>
        <taxon>Bacteria</taxon>
        <taxon>Bacillati</taxon>
        <taxon>Actinomycetota</taxon>
        <taxon>Actinomycetes</taxon>
        <taxon>Micrococcales</taxon>
        <taxon>Microbacteriaceae</taxon>
        <taxon>Curtobacterium</taxon>
    </lineage>
</organism>
<evidence type="ECO:0000313" key="3">
    <source>
        <dbReference type="Proteomes" id="UP000590225"/>
    </source>
</evidence>
<dbReference type="Pfam" id="PF20283">
    <property type="entry name" value="CTD7"/>
    <property type="match status" value="1"/>
</dbReference>
<dbReference type="RefSeq" id="WP_182516967.1">
    <property type="nucleotide sequence ID" value="NZ_JACGXP010000006.1"/>
</dbReference>
<dbReference type="InterPro" id="IPR046913">
    <property type="entry name" value="ABC-3C_CTD7"/>
</dbReference>
<proteinExistence type="predicted"/>
<dbReference type="AlphaFoldDB" id="A0AAW3TA80"/>
<evidence type="ECO:0000313" key="2">
    <source>
        <dbReference type="EMBL" id="MBA8992046.1"/>
    </source>
</evidence>
<accession>A0AAW3TA80</accession>
<comment type="caution">
    <text evidence="2">The sequence shown here is derived from an EMBL/GenBank/DDBJ whole genome shotgun (WGS) entry which is preliminary data.</text>
</comment>
<protein>
    <recommendedName>
        <fullName evidence="1">ABC-three component systems C-terminal domain-containing protein</fullName>
    </recommendedName>
</protein>